<organism evidence="4 5">
    <name type="scientific">Phytoactinopolyspora halotolerans</name>
    <dbReference type="NCBI Taxonomy" id="1981512"/>
    <lineage>
        <taxon>Bacteria</taxon>
        <taxon>Bacillati</taxon>
        <taxon>Actinomycetota</taxon>
        <taxon>Actinomycetes</taxon>
        <taxon>Jiangellales</taxon>
        <taxon>Jiangellaceae</taxon>
        <taxon>Phytoactinopolyspora</taxon>
    </lineage>
</organism>
<dbReference type="Proteomes" id="UP000475214">
    <property type="component" value="Unassembled WGS sequence"/>
</dbReference>
<evidence type="ECO:0000256" key="3">
    <source>
        <dbReference type="SAM" id="MobiDB-lite"/>
    </source>
</evidence>
<keyword evidence="4" id="KW-0645">Protease</keyword>
<keyword evidence="4" id="KW-0378">Hydrolase</keyword>
<dbReference type="GO" id="GO:0004252">
    <property type="term" value="F:serine-type endopeptidase activity"/>
    <property type="evidence" value="ECO:0007669"/>
    <property type="project" value="InterPro"/>
</dbReference>
<comment type="caution">
    <text evidence="4">The sequence shown here is derived from an EMBL/GenBank/DDBJ whole genome shotgun (WGS) entry which is preliminary data.</text>
</comment>
<feature type="region of interest" description="Disordered" evidence="3">
    <location>
        <begin position="1"/>
        <end position="47"/>
    </location>
</feature>
<dbReference type="PRINTS" id="PR00127">
    <property type="entry name" value="CLPPROTEASEP"/>
</dbReference>
<dbReference type="SUPFAM" id="SSF52096">
    <property type="entry name" value="ClpP/crotonase"/>
    <property type="match status" value="1"/>
</dbReference>
<protein>
    <recommendedName>
        <fullName evidence="2">ATP-dependent Clp protease proteolytic subunit</fullName>
    </recommendedName>
</protein>
<name>A0A6L9SBY2_9ACTN</name>
<dbReference type="InterPro" id="IPR029045">
    <property type="entry name" value="ClpP/crotonase-like_dom_sf"/>
</dbReference>
<dbReference type="GO" id="GO:0004176">
    <property type="term" value="F:ATP-dependent peptidase activity"/>
    <property type="evidence" value="ECO:0007669"/>
    <property type="project" value="InterPro"/>
</dbReference>
<gene>
    <name evidence="4" type="ORF">G1H10_15215</name>
</gene>
<dbReference type="InterPro" id="IPR023562">
    <property type="entry name" value="ClpP/TepA"/>
</dbReference>
<dbReference type="Gene3D" id="3.90.226.10">
    <property type="entry name" value="2-enoyl-CoA Hydratase, Chain A, domain 1"/>
    <property type="match status" value="1"/>
</dbReference>
<dbReference type="Pfam" id="PF00574">
    <property type="entry name" value="CLP_protease"/>
    <property type="match status" value="1"/>
</dbReference>
<evidence type="ECO:0000256" key="1">
    <source>
        <dbReference type="ARBA" id="ARBA00007039"/>
    </source>
</evidence>
<evidence type="ECO:0000256" key="2">
    <source>
        <dbReference type="RuleBase" id="RU003567"/>
    </source>
</evidence>
<evidence type="ECO:0000313" key="5">
    <source>
        <dbReference type="Proteomes" id="UP000475214"/>
    </source>
</evidence>
<comment type="similarity">
    <text evidence="1 2">Belongs to the peptidase S14 family.</text>
</comment>
<dbReference type="GO" id="GO:0009368">
    <property type="term" value="C:endopeptidase Clp complex"/>
    <property type="evidence" value="ECO:0007669"/>
    <property type="project" value="TreeGrafter"/>
</dbReference>
<dbReference type="AlphaFoldDB" id="A0A6L9SBY2"/>
<feature type="compositionally biased region" description="Pro residues" evidence="3">
    <location>
        <begin position="11"/>
        <end position="21"/>
    </location>
</feature>
<dbReference type="PANTHER" id="PTHR10381">
    <property type="entry name" value="ATP-DEPENDENT CLP PROTEASE PROTEOLYTIC SUBUNIT"/>
    <property type="match status" value="1"/>
</dbReference>
<dbReference type="GO" id="GO:0006515">
    <property type="term" value="P:protein quality control for misfolded or incompletely synthesized proteins"/>
    <property type="evidence" value="ECO:0007669"/>
    <property type="project" value="TreeGrafter"/>
</dbReference>
<reference evidence="4 5" key="1">
    <citation type="submission" date="2020-02" db="EMBL/GenBank/DDBJ databases">
        <authorList>
            <person name="Li X.-J."/>
            <person name="Han X.-M."/>
        </authorList>
    </citation>
    <scope>NUCLEOTIDE SEQUENCE [LARGE SCALE GENOMIC DNA]</scope>
    <source>
        <strain evidence="4 5">CCTCC AB 2017055</strain>
    </source>
</reference>
<proteinExistence type="inferred from homology"/>
<keyword evidence="5" id="KW-1185">Reference proteome</keyword>
<dbReference type="PANTHER" id="PTHR10381:SF11">
    <property type="entry name" value="ATP-DEPENDENT CLP PROTEASE PROTEOLYTIC SUBUNIT, MITOCHONDRIAL"/>
    <property type="match status" value="1"/>
</dbReference>
<dbReference type="InterPro" id="IPR001907">
    <property type="entry name" value="ClpP"/>
</dbReference>
<dbReference type="RefSeq" id="WP_163739265.1">
    <property type="nucleotide sequence ID" value="NZ_JAAGOA010000010.1"/>
</dbReference>
<accession>A0A6L9SBY2</accession>
<evidence type="ECO:0000313" key="4">
    <source>
        <dbReference type="EMBL" id="NEE01520.1"/>
    </source>
</evidence>
<dbReference type="GO" id="GO:0051117">
    <property type="term" value="F:ATPase binding"/>
    <property type="evidence" value="ECO:0007669"/>
    <property type="project" value="TreeGrafter"/>
</dbReference>
<dbReference type="EMBL" id="JAAGOA010000010">
    <property type="protein sequence ID" value="NEE01520.1"/>
    <property type="molecule type" value="Genomic_DNA"/>
</dbReference>
<sequence>MIRGRPTASWPLPPEVPPNRPSRPDQPGAPQPARQDPRVPSWEEPYTTERDLSDRLLDMRIVHLGGALDEDLANRGIAQLLLLDRRGRNSIELHLNCPESELDASLALAGTVETVSAPVHVIVHGTLVGPVIAALCAGEERGAHRGASLVLSVPDASAQGTAHQMTVHAEQHERQLARLRDHIVRATGQSADDVEHDLRTGRVLSADDALTYGLLTRLL</sequence>